<dbReference type="PROSITE" id="PS00211">
    <property type="entry name" value="ABC_TRANSPORTER_1"/>
    <property type="match status" value="2"/>
</dbReference>
<dbReference type="Pfam" id="PF00005">
    <property type="entry name" value="ABC_tran"/>
    <property type="match status" value="2"/>
</dbReference>
<dbReference type="PROSITE" id="PS50893">
    <property type="entry name" value="ABC_TRANSPORTER_2"/>
    <property type="match status" value="2"/>
</dbReference>
<proteinExistence type="predicted"/>
<feature type="domain" description="ABC transporter" evidence="3">
    <location>
        <begin position="316"/>
        <end position="513"/>
    </location>
</feature>
<dbReference type="SMART" id="SM00382">
    <property type="entry name" value="AAA"/>
    <property type="match status" value="2"/>
</dbReference>
<dbReference type="FunFam" id="3.40.50.300:FF:000011">
    <property type="entry name" value="Putative ABC transporter ATP-binding component"/>
    <property type="match status" value="1"/>
</dbReference>
<gene>
    <name evidence="4" type="ORF">LC0644_1855</name>
</gene>
<dbReference type="SUPFAM" id="SSF52540">
    <property type="entry name" value="P-loop containing nucleoside triphosphate hydrolases"/>
    <property type="match status" value="2"/>
</dbReference>
<reference evidence="5" key="1">
    <citation type="submission" date="2014-05" db="EMBL/GenBank/DDBJ databases">
        <title>Whole genome sequencing of Lactobacillus casei NRIC0644.</title>
        <authorList>
            <person name="Atarashi H."/>
            <person name="Yoshida Y."/>
            <person name="Fujimura S."/>
            <person name="Tanaka N."/>
            <person name="Shiwa Y."/>
            <person name="Yoshikawa H."/>
            <person name="Okada S."/>
            <person name="Nakagawa J."/>
        </authorList>
    </citation>
    <scope>NUCLEOTIDE SEQUENCE [LARGE SCALE GENOMIC DNA]</scope>
    <source>
        <strain evidence="5">NRIC0644</strain>
    </source>
</reference>
<evidence type="ECO:0000256" key="1">
    <source>
        <dbReference type="ARBA" id="ARBA00022741"/>
    </source>
</evidence>
<dbReference type="Proteomes" id="UP000032552">
    <property type="component" value="Unassembled WGS sequence"/>
</dbReference>
<dbReference type="InterPro" id="IPR027417">
    <property type="entry name" value="P-loop_NTPase"/>
</dbReference>
<feature type="domain" description="ABC transporter" evidence="3">
    <location>
        <begin position="4"/>
        <end position="256"/>
    </location>
</feature>
<dbReference type="CDD" id="cd03221">
    <property type="entry name" value="ABCF_EF-3"/>
    <property type="match status" value="1"/>
</dbReference>
<dbReference type="Gene3D" id="3.40.50.300">
    <property type="entry name" value="P-loop containing nucleotide triphosphate hydrolases"/>
    <property type="match status" value="2"/>
</dbReference>
<dbReference type="GO" id="GO:0016887">
    <property type="term" value="F:ATP hydrolysis activity"/>
    <property type="evidence" value="ECO:0007669"/>
    <property type="project" value="InterPro"/>
</dbReference>
<dbReference type="InterPro" id="IPR051309">
    <property type="entry name" value="ABCF_ATPase"/>
</dbReference>
<organism evidence="4 5">
    <name type="scientific">Lacticaseibacillus paracasei NRIC 0644</name>
    <dbReference type="NCBI Taxonomy" id="1435038"/>
    <lineage>
        <taxon>Bacteria</taxon>
        <taxon>Bacillati</taxon>
        <taxon>Bacillota</taxon>
        <taxon>Bacilli</taxon>
        <taxon>Lactobacillales</taxon>
        <taxon>Lactobacillaceae</taxon>
        <taxon>Lacticaseibacillus</taxon>
    </lineage>
</organism>
<dbReference type="InterPro" id="IPR032781">
    <property type="entry name" value="ABC_tran_Xtn"/>
</dbReference>
<comment type="caution">
    <text evidence="4">The sequence shown here is derived from an EMBL/GenBank/DDBJ whole genome shotgun (WGS) entry which is preliminary data.</text>
</comment>
<name>A0A0C9PQN3_LACPA</name>
<dbReference type="InterPro" id="IPR017871">
    <property type="entry name" value="ABC_transporter-like_CS"/>
</dbReference>
<evidence type="ECO:0000313" key="5">
    <source>
        <dbReference type="Proteomes" id="UP000032552"/>
    </source>
</evidence>
<dbReference type="InterPro" id="IPR003593">
    <property type="entry name" value="AAA+_ATPase"/>
</dbReference>
<protein>
    <submittedName>
        <fullName evidence="4">ABC transporter ATP-binding protein</fullName>
    </submittedName>
</protein>
<dbReference type="RefSeq" id="WP_045625317.1">
    <property type="nucleotide sequence ID" value="NZ_BAYM01000102.1"/>
</dbReference>
<evidence type="ECO:0000256" key="2">
    <source>
        <dbReference type="ARBA" id="ARBA00022840"/>
    </source>
</evidence>
<dbReference type="InterPro" id="IPR003439">
    <property type="entry name" value="ABC_transporter-like_ATP-bd"/>
</dbReference>
<accession>A0A0C9PQN3</accession>
<sequence>MSVLTVTGLSQRFLDKVLYQDASFQVNIEDHLGVIGQNGVGKSTLIKILTGALTPDAGKIVWQKHLHVGYLDQYANLVPGQTVIEFLRTAFSDLYRKEAKMNQIYADYANHPDDDLLAKAGELQQELEAGDFYDLETTIQTVAEGLGITAMGMDHPVEALSGGQRSKLILAKLLLEKPDMLLLDEPTNYLDVSHIAWLTDWLQNFEGAFIVISHDFDFLENVTNAVLDIEFGQITKYTGTLKQAMRQKEADHETYLKAFAKQQETIKKTEAFIRKFKAGTRATMAKSREKQLARMDKLTPPGTRSKGHLAFPYAPVNRQILVDVNDLVVGYDKPLLQPMNFSVAKDQIIAFEGFNGVGKSTLLKTLLGLLPAISGNVEIADNVVFGYYEQELHWDQPKQSPVQYLEQRFPALTQKTVRQVLSRTALTSEEANNPLTMLSGGEQAKVKLADLMLQTTNILVMDEPTNHLDDDTKNALREGLQQYPGAVLLVSHEAGFYDSSWVDTVVNVEQLQVKA</sequence>
<dbReference type="PANTHER" id="PTHR42855:SF2">
    <property type="entry name" value="DRUG RESISTANCE ABC TRANSPORTER,ATP-BINDING PROTEIN"/>
    <property type="match status" value="1"/>
</dbReference>
<dbReference type="PANTHER" id="PTHR42855">
    <property type="entry name" value="ABC TRANSPORTER ATP-BINDING SUBUNIT"/>
    <property type="match status" value="1"/>
</dbReference>
<evidence type="ECO:0000259" key="3">
    <source>
        <dbReference type="PROSITE" id="PS50893"/>
    </source>
</evidence>
<keyword evidence="2 4" id="KW-0067">ATP-binding</keyword>
<dbReference type="Pfam" id="PF12848">
    <property type="entry name" value="ABC_tran_Xtn"/>
    <property type="match status" value="1"/>
</dbReference>
<dbReference type="GO" id="GO:0005524">
    <property type="term" value="F:ATP binding"/>
    <property type="evidence" value="ECO:0007669"/>
    <property type="project" value="UniProtKB-KW"/>
</dbReference>
<evidence type="ECO:0000313" key="4">
    <source>
        <dbReference type="EMBL" id="GAN37266.1"/>
    </source>
</evidence>
<keyword evidence="1" id="KW-0547">Nucleotide-binding</keyword>
<dbReference type="AlphaFoldDB" id="A0A0C9PQN3"/>
<dbReference type="EMBL" id="BAYM01000102">
    <property type="protein sequence ID" value="GAN37266.1"/>
    <property type="molecule type" value="Genomic_DNA"/>
</dbReference>